<proteinExistence type="predicted"/>
<keyword evidence="2" id="KW-1185">Reference proteome</keyword>
<dbReference type="Proteomes" id="UP000256485">
    <property type="component" value="Unassembled WGS sequence"/>
</dbReference>
<dbReference type="AlphaFoldDB" id="A0A3D9V5S3"/>
<organism evidence="1 2">
    <name type="scientific">Thermasporomyces composti</name>
    <dbReference type="NCBI Taxonomy" id="696763"/>
    <lineage>
        <taxon>Bacteria</taxon>
        <taxon>Bacillati</taxon>
        <taxon>Actinomycetota</taxon>
        <taxon>Actinomycetes</taxon>
        <taxon>Propionibacteriales</taxon>
        <taxon>Nocardioidaceae</taxon>
        <taxon>Thermasporomyces</taxon>
    </lineage>
</organism>
<dbReference type="EMBL" id="QTUC01000001">
    <property type="protein sequence ID" value="REF35520.1"/>
    <property type="molecule type" value="Genomic_DNA"/>
</dbReference>
<reference evidence="1 2" key="1">
    <citation type="submission" date="2018-08" db="EMBL/GenBank/DDBJ databases">
        <title>Sequencing the genomes of 1000 actinobacteria strains.</title>
        <authorList>
            <person name="Klenk H.-P."/>
        </authorList>
    </citation>
    <scope>NUCLEOTIDE SEQUENCE [LARGE SCALE GENOMIC DNA]</scope>
    <source>
        <strain evidence="1 2">DSM 22891</strain>
    </source>
</reference>
<name>A0A3D9V5S3_THECX</name>
<gene>
    <name evidence="1" type="ORF">DFJ64_0901</name>
</gene>
<comment type="caution">
    <text evidence="1">The sequence shown here is derived from an EMBL/GenBank/DDBJ whole genome shotgun (WGS) entry which is preliminary data.</text>
</comment>
<evidence type="ECO:0000313" key="1">
    <source>
        <dbReference type="EMBL" id="REF35520.1"/>
    </source>
</evidence>
<accession>A0A3D9V5S3</accession>
<evidence type="ECO:0008006" key="3">
    <source>
        <dbReference type="Google" id="ProtNLM"/>
    </source>
</evidence>
<protein>
    <recommendedName>
        <fullName evidence="3">YbaB/EbfC DNA-binding family protein</fullName>
    </recommendedName>
</protein>
<evidence type="ECO:0000313" key="2">
    <source>
        <dbReference type="Proteomes" id="UP000256485"/>
    </source>
</evidence>
<sequence>MQWDEPEESSETITATDDTGCVQVTMDPSSGRVVDFRLSALWRDKVGVAGFTDALASAVTKARLSYLEAVTTKPGDRDQSTPSVLSAEDWERLPLGQQLAALGRLTDLLDAVTTEAAHVLQCGQPNPTVDYAGSDPRHVVRITLNVSGALVRLTIAEDWLAGASTARVVQAVKDAFESAYASLDSAHEPALATATPAADRVLALASNPQVLRGWLRQEEH</sequence>